<evidence type="ECO:0000259" key="5">
    <source>
        <dbReference type="Pfam" id="PF21546"/>
    </source>
</evidence>
<dbReference type="RefSeq" id="WP_090297312.1">
    <property type="nucleotide sequence ID" value="NZ_FNKI01000002.1"/>
</dbReference>
<evidence type="ECO:0000313" key="6">
    <source>
        <dbReference type="EMBL" id="SDW37232.1"/>
    </source>
</evidence>
<evidence type="ECO:0000256" key="3">
    <source>
        <dbReference type="ARBA" id="ARBA00022777"/>
    </source>
</evidence>
<dbReference type="PANTHER" id="PTHR43095">
    <property type="entry name" value="SUGAR KINASE"/>
    <property type="match status" value="1"/>
</dbReference>
<keyword evidence="2" id="KW-0808">Transferase</keyword>
<dbReference type="InterPro" id="IPR018484">
    <property type="entry name" value="FGGY_N"/>
</dbReference>
<dbReference type="STRING" id="1073328.SAMN05216294_2722"/>
<dbReference type="SUPFAM" id="SSF53067">
    <property type="entry name" value="Actin-like ATPase domain"/>
    <property type="match status" value="2"/>
</dbReference>
<dbReference type="CDD" id="cd07772">
    <property type="entry name" value="ASKHA_NBD_FGGY_NaCK-like"/>
    <property type="match status" value="1"/>
</dbReference>
<protein>
    <submittedName>
        <fullName evidence="6">Sugar (Pentulose or hexulose) kinase</fullName>
    </submittedName>
</protein>
<dbReference type="EMBL" id="FNMY01000001">
    <property type="protein sequence ID" value="SDW37232.1"/>
    <property type="molecule type" value="Genomic_DNA"/>
</dbReference>
<reference evidence="7" key="1">
    <citation type="submission" date="2016-10" db="EMBL/GenBank/DDBJ databases">
        <authorList>
            <person name="Varghese N."/>
            <person name="Submissions S."/>
        </authorList>
    </citation>
    <scope>NUCLEOTIDE SEQUENCE [LARGE SCALE GENOMIC DNA]</scope>
    <source>
        <strain evidence="7">DSM 25030</strain>
    </source>
</reference>
<comment type="similarity">
    <text evidence="1">Belongs to the FGGY kinase family.</text>
</comment>
<dbReference type="AlphaFoldDB" id="A0A1H2T075"/>
<dbReference type="Pfam" id="PF00370">
    <property type="entry name" value="FGGY_N"/>
    <property type="match status" value="1"/>
</dbReference>
<keyword evidence="7" id="KW-1185">Reference proteome</keyword>
<evidence type="ECO:0000313" key="7">
    <source>
        <dbReference type="Proteomes" id="UP000199592"/>
    </source>
</evidence>
<dbReference type="Gene3D" id="3.30.420.40">
    <property type="match status" value="2"/>
</dbReference>
<dbReference type="OrthoDB" id="9786272at2"/>
<name>A0A1H2T075_9FLAO</name>
<evidence type="ECO:0000259" key="4">
    <source>
        <dbReference type="Pfam" id="PF00370"/>
    </source>
</evidence>
<keyword evidence="3 6" id="KW-0418">Kinase</keyword>
<feature type="domain" description="Carbohydrate kinase FGGY C-terminal" evidence="5">
    <location>
        <begin position="246"/>
        <end position="432"/>
    </location>
</feature>
<dbReference type="Pfam" id="PF21546">
    <property type="entry name" value="FGGY_C_2"/>
    <property type="match status" value="1"/>
</dbReference>
<dbReference type="GO" id="GO:0016301">
    <property type="term" value="F:kinase activity"/>
    <property type="evidence" value="ECO:0007669"/>
    <property type="project" value="UniProtKB-KW"/>
</dbReference>
<feature type="domain" description="Carbohydrate kinase FGGY N-terminal" evidence="4">
    <location>
        <begin position="6"/>
        <end position="227"/>
    </location>
</feature>
<dbReference type="InterPro" id="IPR049382">
    <property type="entry name" value="FGGY_C_2"/>
</dbReference>
<evidence type="ECO:0000256" key="1">
    <source>
        <dbReference type="ARBA" id="ARBA00009156"/>
    </source>
</evidence>
<accession>A0A1H2T075</accession>
<dbReference type="InterPro" id="IPR050406">
    <property type="entry name" value="FGGY_Carb_Kinase"/>
</dbReference>
<proteinExistence type="inferred from homology"/>
<gene>
    <name evidence="6" type="ORF">SAMN04487892_1361</name>
</gene>
<dbReference type="InterPro" id="IPR043129">
    <property type="entry name" value="ATPase_NBD"/>
</dbReference>
<dbReference type="GO" id="GO:0005975">
    <property type="term" value="P:carbohydrate metabolic process"/>
    <property type="evidence" value="ECO:0007669"/>
    <property type="project" value="InterPro"/>
</dbReference>
<organism evidence="6 7">
    <name type="scientific">Flagellimonas zhangzhouensis</name>
    <dbReference type="NCBI Taxonomy" id="1073328"/>
    <lineage>
        <taxon>Bacteria</taxon>
        <taxon>Pseudomonadati</taxon>
        <taxon>Bacteroidota</taxon>
        <taxon>Flavobacteriia</taxon>
        <taxon>Flavobacteriales</taxon>
        <taxon>Flavobacteriaceae</taxon>
        <taxon>Flagellimonas</taxon>
    </lineage>
</organism>
<dbReference type="PANTHER" id="PTHR43095:SF2">
    <property type="entry name" value="GLUCONOKINASE"/>
    <property type="match status" value="1"/>
</dbReference>
<dbReference type="Proteomes" id="UP000199592">
    <property type="component" value="Unassembled WGS sequence"/>
</dbReference>
<evidence type="ECO:0000256" key="2">
    <source>
        <dbReference type="ARBA" id="ARBA00022679"/>
    </source>
</evidence>
<sequence length="457" mass="52644">MGKDVIAVFDIGKTNKKFFLFDKDFKEVHRDYTFLEPIVDEDDHPTENLTELQNWIKSTFHNILTSKTYYVTAVNFSSYGASFVHLDDMGNVVTPLYNYTKPIKEEVIDQFYEKYGPEITFSRETGTTKEGMLNSGIQLYWLKHEKPELFSKIKCSLHLPQYLSYLFTGIQVSEYTSIGCHTALWNYEKQDYHDWVYQEDIHKILPPIVDTGTSINTKLMGHKLKIGVGIHDSSSALLPYIRSIDKKFLLLSTGTWSIALNPFSKELLTQEDTASNCINYMRINGEPVKAARLFLGNEYNEKIKELALLFRVSEDHHKSVSFDPVLYQNLQGNFKHKFRWTSLDVQSPDDLAPMEFVNYEEAYHQLMMELVELQIESIQRAIGSDKIKQLYIDGGFTNNQIFVELLARGFKNMKVKTTDASLGSALGAAIVISDIELDQKFLKNNYALKKHRPLIIN</sequence>